<proteinExistence type="predicted"/>
<organism evidence="3 4">
    <name type="scientific">Methylobacterium komagatae</name>
    <dbReference type="NCBI Taxonomy" id="374425"/>
    <lineage>
        <taxon>Bacteria</taxon>
        <taxon>Pseudomonadati</taxon>
        <taxon>Pseudomonadota</taxon>
        <taxon>Alphaproteobacteria</taxon>
        <taxon>Hyphomicrobiales</taxon>
        <taxon>Methylobacteriaceae</taxon>
        <taxon>Methylobacterium</taxon>
    </lineage>
</organism>
<evidence type="ECO:0000313" key="3">
    <source>
        <dbReference type="EMBL" id="MFC6788862.1"/>
    </source>
</evidence>
<comment type="caution">
    <text evidence="3">The sequence shown here is derived from an EMBL/GenBank/DDBJ whole genome shotgun (WGS) entry which is preliminary data.</text>
</comment>
<protein>
    <submittedName>
        <fullName evidence="3">Uncharacterized protein</fullName>
    </submittedName>
</protein>
<accession>A0ABW2BFH0</accession>
<gene>
    <name evidence="3" type="ORF">ACFQE0_04010</name>
</gene>
<reference evidence="4" key="1">
    <citation type="journal article" date="2019" name="Int. J. Syst. Evol. Microbiol.">
        <title>The Global Catalogue of Microorganisms (GCM) 10K type strain sequencing project: providing services to taxonomists for standard genome sequencing and annotation.</title>
        <authorList>
            <consortium name="The Broad Institute Genomics Platform"/>
            <consortium name="The Broad Institute Genome Sequencing Center for Infectious Disease"/>
            <person name="Wu L."/>
            <person name="Ma J."/>
        </authorList>
    </citation>
    <scope>NUCLEOTIDE SEQUENCE [LARGE SCALE GENOMIC DNA]</scope>
    <source>
        <strain evidence="4">CCUG 48316</strain>
    </source>
</reference>
<keyword evidence="1" id="KW-0175">Coiled coil</keyword>
<dbReference type="Proteomes" id="UP001596292">
    <property type="component" value="Unassembled WGS sequence"/>
</dbReference>
<sequence>MPGLDDAFWNHLDARIAATLVRAPRRRRSPHASPSLVPTSRPPLADETLSDRHEVADWTGLVETISAAGAAAQVQDERLRERNAAYDTLASDLSRALADVERYKALVARAEAQVEAKSREIQALAEARIKSIQARADARVQRAEERAQAADRRVIVVEEWLSSIEEASRHLLPTPRQPIAKAS</sequence>
<dbReference type="EMBL" id="JBHSWN010000001">
    <property type="protein sequence ID" value="MFC6788862.1"/>
    <property type="molecule type" value="Genomic_DNA"/>
</dbReference>
<feature type="region of interest" description="Disordered" evidence="2">
    <location>
        <begin position="25"/>
        <end position="50"/>
    </location>
</feature>
<evidence type="ECO:0000256" key="2">
    <source>
        <dbReference type="SAM" id="MobiDB-lite"/>
    </source>
</evidence>
<evidence type="ECO:0000313" key="4">
    <source>
        <dbReference type="Proteomes" id="UP001596292"/>
    </source>
</evidence>
<keyword evidence="4" id="KW-1185">Reference proteome</keyword>
<dbReference type="RefSeq" id="WP_378967292.1">
    <property type="nucleotide sequence ID" value="NZ_JBHSWN010000001.1"/>
</dbReference>
<feature type="coiled-coil region" evidence="1">
    <location>
        <begin position="93"/>
        <end position="153"/>
    </location>
</feature>
<evidence type="ECO:0000256" key="1">
    <source>
        <dbReference type="SAM" id="Coils"/>
    </source>
</evidence>
<name>A0ABW2BFH0_9HYPH</name>